<proteinExistence type="predicted"/>
<evidence type="ECO:0000313" key="1">
    <source>
        <dbReference type="EMBL" id="KAK7016570.1"/>
    </source>
</evidence>
<dbReference type="Proteomes" id="UP001362999">
    <property type="component" value="Unassembled WGS sequence"/>
</dbReference>
<keyword evidence="2" id="KW-1185">Reference proteome</keyword>
<comment type="caution">
    <text evidence="1">The sequence shown here is derived from an EMBL/GenBank/DDBJ whole genome shotgun (WGS) entry which is preliminary data.</text>
</comment>
<accession>A0AAW0ATY2</accession>
<organism evidence="1 2">
    <name type="scientific">Favolaschia claudopus</name>
    <dbReference type="NCBI Taxonomy" id="2862362"/>
    <lineage>
        <taxon>Eukaryota</taxon>
        <taxon>Fungi</taxon>
        <taxon>Dikarya</taxon>
        <taxon>Basidiomycota</taxon>
        <taxon>Agaricomycotina</taxon>
        <taxon>Agaricomycetes</taxon>
        <taxon>Agaricomycetidae</taxon>
        <taxon>Agaricales</taxon>
        <taxon>Marasmiineae</taxon>
        <taxon>Mycenaceae</taxon>
        <taxon>Favolaschia</taxon>
    </lineage>
</organism>
<protein>
    <submittedName>
        <fullName evidence="1">Uncharacterized protein</fullName>
    </submittedName>
</protein>
<dbReference type="EMBL" id="JAWWNJ010000050">
    <property type="protein sequence ID" value="KAK7016570.1"/>
    <property type="molecule type" value="Genomic_DNA"/>
</dbReference>
<evidence type="ECO:0000313" key="2">
    <source>
        <dbReference type="Proteomes" id="UP001362999"/>
    </source>
</evidence>
<dbReference type="AlphaFoldDB" id="A0AAW0ATY2"/>
<gene>
    <name evidence="1" type="ORF">R3P38DRAFT_2785765</name>
</gene>
<sequence>MNAVRSESIPEIYKAFGVARNNKNWGAESDPEYNRNWITFCAPLRAAQKAHPKRTRKQCFLAVLQQAGSTTAARLQHAGRTCHQNIQKLRETKSDTYLSRRAIYSKDIVRIHPPQTYPRPRAPYLPRQPTLSVSTTATVDDDEADAGDITGLPLLSTPPPAPSTLTNAWPARVHFGTAEIMLIDDRRCKVFVCATAVEEKARVEGCERQGKSVLSLFLSWLLPLVFPRPDSRFILPANNAAKSISGFGFGLDSAFDTSLTFDPALLVVGRKVVSGALSVSESMSSL</sequence>
<reference evidence="1 2" key="1">
    <citation type="journal article" date="2024" name="J Genomics">
        <title>Draft genome sequencing and assembly of Favolaschia claudopus CIRM-BRFM 2984 isolated from oak limbs.</title>
        <authorList>
            <person name="Navarro D."/>
            <person name="Drula E."/>
            <person name="Chaduli D."/>
            <person name="Cazenave R."/>
            <person name="Ahrendt S."/>
            <person name="Wang J."/>
            <person name="Lipzen A."/>
            <person name="Daum C."/>
            <person name="Barry K."/>
            <person name="Grigoriev I.V."/>
            <person name="Favel A."/>
            <person name="Rosso M.N."/>
            <person name="Martin F."/>
        </authorList>
    </citation>
    <scope>NUCLEOTIDE SEQUENCE [LARGE SCALE GENOMIC DNA]</scope>
    <source>
        <strain evidence="1 2">CIRM-BRFM 2984</strain>
    </source>
</reference>
<name>A0AAW0ATY2_9AGAR</name>